<evidence type="ECO:0000313" key="2">
    <source>
        <dbReference type="Proteomes" id="UP000298493"/>
    </source>
</evidence>
<sequence>MADQLINGTPAPATPVSLSIPLPHAPTTKISLQLTLKSHHTLLFLTTSTSDSPSALCSLGSFVYALPNRLNPSQPLSTPLYSMGDTLDFATRMAKLLAKKMGVPCYVGNSMSFAGMGRGGDVEEEMEGFRLVVKVVMGEVEKAGSLVGGVGGLRLSET</sequence>
<protein>
    <submittedName>
        <fullName evidence="1">Uncharacterized protein</fullName>
    </submittedName>
</protein>
<reference evidence="1 2" key="1">
    <citation type="submission" date="2019-04" db="EMBL/GenBank/DDBJ databases">
        <title>High contiguity whole genome sequence and gene annotation resource for two Venturia nashicola isolates.</title>
        <authorList>
            <person name="Prokchorchik M."/>
            <person name="Won K."/>
            <person name="Lee Y."/>
            <person name="Choi E.D."/>
            <person name="Segonzac C."/>
            <person name="Sohn K.H."/>
        </authorList>
    </citation>
    <scope>NUCLEOTIDE SEQUENCE [LARGE SCALE GENOMIC DNA]</scope>
    <source>
        <strain evidence="1 2">PRI2</strain>
    </source>
</reference>
<gene>
    <name evidence="1" type="ORF">E6O75_ATG10377</name>
</gene>
<dbReference type="Proteomes" id="UP000298493">
    <property type="component" value="Unassembled WGS sequence"/>
</dbReference>
<evidence type="ECO:0000313" key="1">
    <source>
        <dbReference type="EMBL" id="TID17732.1"/>
    </source>
</evidence>
<keyword evidence="2" id="KW-1185">Reference proteome</keyword>
<dbReference type="Gene3D" id="3.30.230.100">
    <property type="match status" value="1"/>
</dbReference>
<dbReference type="AlphaFoldDB" id="A0A4Z1NW53"/>
<dbReference type="GO" id="GO:0043248">
    <property type="term" value="P:proteasome assembly"/>
    <property type="evidence" value="ECO:0007669"/>
    <property type="project" value="InterPro"/>
</dbReference>
<dbReference type="EMBL" id="SNSC02000015">
    <property type="protein sequence ID" value="TID17732.1"/>
    <property type="molecule type" value="Genomic_DNA"/>
</dbReference>
<dbReference type="OrthoDB" id="5407417at2759"/>
<dbReference type="Pfam" id="PF16093">
    <property type="entry name" value="PAC4"/>
    <property type="match status" value="1"/>
</dbReference>
<organism evidence="1 2">
    <name type="scientific">Venturia nashicola</name>
    <dbReference type="NCBI Taxonomy" id="86259"/>
    <lineage>
        <taxon>Eukaryota</taxon>
        <taxon>Fungi</taxon>
        <taxon>Dikarya</taxon>
        <taxon>Ascomycota</taxon>
        <taxon>Pezizomycotina</taxon>
        <taxon>Dothideomycetes</taxon>
        <taxon>Pleosporomycetidae</taxon>
        <taxon>Venturiales</taxon>
        <taxon>Venturiaceae</taxon>
        <taxon>Venturia</taxon>
    </lineage>
</organism>
<dbReference type="InterPro" id="IPR032157">
    <property type="entry name" value="PAC4"/>
</dbReference>
<comment type="caution">
    <text evidence="1">The sequence shown here is derived from an EMBL/GenBank/DDBJ whole genome shotgun (WGS) entry which is preliminary data.</text>
</comment>
<proteinExistence type="predicted"/>
<accession>A0A4Z1NW53</accession>
<name>A0A4Z1NW53_9PEZI</name>